<sequence length="137" mass="15665">MTLNQIILKVRLPQSLIFLNQQDAALAELIEQRLIECERKSSASHWDKVDGLLTKVSLSKRICYGAIFSEESECRSGLIQERISCVNLLNYACQFIDPTFIFRLVPARITIQEARQAENGAEKCRKVVRLVKKRLEG</sequence>
<name>A0A3P7J7B0_STRVU</name>
<dbReference type="AlphaFoldDB" id="A0A3P7J7B0"/>
<organism evidence="1 2">
    <name type="scientific">Strongylus vulgaris</name>
    <name type="common">Blood worm</name>
    <dbReference type="NCBI Taxonomy" id="40348"/>
    <lineage>
        <taxon>Eukaryota</taxon>
        <taxon>Metazoa</taxon>
        <taxon>Ecdysozoa</taxon>
        <taxon>Nematoda</taxon>
        <taxon>Chromadorea</taxon>
        <taxon>Rhabditida</taxon>
        <taxon>Rhabditina</taxon>
        <taxon>Rhabditomorpha</taxon>
        <taxon>Strongyloidea</taxon>
        <taxon>Strongylidae</taxon>
        <taxon>Strongylus</taxon>
    </lineage>
</organism>
<accession>A0A3P7J7B0</accession>
<dbReference type="Proteomes" id="UP000270094">
    <property type="component" value="Unassembled WGS sequence"/>
</dbReference>
<dbReference type="OrthoDB" id="5836300at2759"/>
<evidence type="ECO:0000313" key="2">
    <source>
        <dbReference type="Proteomes" id="UP000270094"/>
    </source>
</evidence>
<evidence type="ECO:0000313" key="1">
    <source>
        <dbReference type="EMBL" id="VDM76463.1"/>
    </source>
</evidence>
<gene>
    <name evidence="1" type="ORF">SVUK_LOCUS11461</name>
</gene>
<dbReference type="EMBL" id="UYYB01097055">
    <property type="protein sequence ID" value="VDM76463.1"/>
    <property type="molecule type" value="Genomic_DNA"/>
</dbReference>
<proteinExistence type="predicted"/>
<reference evidence="1 2" key="1">
    <citation type="submission" date="2018-11" db="EMBL/GenBank/DDBJ databases">
        <authorList>
            <consortium name="Pathogen Informatics"/>
        </authorList>
    </citation>
    <scope>NUCLEOTIDE SEQUENCE [LARGE SCALE GENOMIC DNA]</scope>
</reference>
<protein>
    <submittedName>
        <fullName evidence="1">Uncharacterized protein</fullName>
    </submittedName>
</protein>
<keyword evidence="2" id="KW-1185">Reference proteome</keyword>